<keyword evidence="2" id="KW-0949">S-adenosyl-L-methionine</keyword>
<dbReference type="AlphaFoldDB" id="A0AAV9NR27"/>
<dbReference type="Proteomes" id="UP001358417">
    <property type="component" value="Unassembled WGS sequence"/>
</dbReference>
<evidence type="ECO:0000259" key="9">
    <source>
        <dbReference type="Pfam" id="PF13847"/>
    </source>
</evidence>
<name>A0AAV9NR27_9EURO</name>
<dbReference type="EC" id="2.1.1.137" evidence="4"/>
<evidence type="ECO:0000256" key="8">
    <source>
        <dbReference type="ARBA" id="ARBA00048428"/>
    </source>
</evidence>
<feature type="domain" description="Methyltransferase" evidence="9">
    <location>
        <begin position="64"/>
        <end position="211"/>
    </location>
</feature>
<dbReference type="GO" id="GO:0030791">
    <property type="term" value="F:arsenite methyltransferase activity"/>
    <property type="evidence" value="ECO:0007669"/>
    <property type="project" value="UniProtKB-EC"/>
</dbReference>
<dbReference type="PANTHER" id="PTHR43675:SF8">
    <property type="entry name" value="ARSENITE METHYLTRANSFERASE"/>
    <property type="match status" value="1"/>
</dbReference>
<reference evidence="10 11" key="1">
    <citation type="submission" date="2023-08" db="EMBL/GenBank/DDBJ databases">
        <title>Black Yeasts Isolated from many extreme environments.</title>
        <authorList>
            <person name="Coleine C."/>
            <person name="Stajich J.E."/>
            <person name="Selbmann L."/>
        </authorList>
    </citation>
    <scope>NUCLEOTIDE SEQUENCE [LARGE SCALE GENOMIC DNA]</scope>
    <source>
        <strain evidence="10 11">CCFEE 5792</strain>
    </source>
</reference>
<dbReference type="InterPro" id="IPR025714">
    <property type="entry name" value="Methyltranfer_dom"/>
</dbReference>
<comment type="catalytic activity">
    <reaction evidence="6">
        <text>arsenic triglutathione + [thioredoxin]-dithiol + S-adenosyl-L-methionine + 2 H2O = methylarsonous acid + [thioredoxin]-disulfide + 3 glutathione + S-adenosyl-L-homocysteine + H(+)</text>
        <dbReference type="Rhea" id="RHEA:69460"/>
        <dbReference type="Rhea" id="RHEA-COMP:10698"/>
        <dbReference type="Rhea" id="RHEA-COMP:10700"/>
        <dbReference type="ChEBI" id="CHEBI:15377"/>
        <dbReference type="ChEBI" id="CHEBI:15378"/>
        <dbReference type="ChEBI" id="CHEBI:17826"/>
        <dbReference type="ChEBI" id="CHEBI:29950"/>
        <dbReference type="ChEBI" id="CHEBI:50058"/>
        <dbReference type="ChEBI" id="CHEBI:57856"/>
        <dbReference type="ChEBI" id="CHEBI:57925"/>
        <dbReference type="ChEBI" id="CHEBI:59789"/>
        <dbReference type="ChEBI" id="CHEBI:183640"/>
        <dbReference type="EC" id="2.1.1.137"/>
    </reaction>
</comment>
<comment type="catalytic activity">
    <reaction evidence="7">
        <text>arsenic triglutathione + 2 [thioredoxin]-dithiol + 2 S-adenosyl-L-methionine + H2O = dimethylarsinous acid + 2 [thioredoxin]-disulfide + 3 glutathione + 2 S-adenosyl-L-homocysteine + 2 H(+)</text>
        <dbReference type="Rhea" id="RHEA:69464"/>
        <dbReference type="Rhea" id="RHEA-COMP:10698"/>
        <dbReference type="Rhea" id="RHEA-COMP:10700"/>
        <dbReference type="ChEBI" id="CHEBI:15377"/>
        <dbReference type="ChEBI" id="CHEBI:15378"/>
        <dbReference type="ChEBI" id="CHEBI:23808"/>
        <dbReference type="ChEBI" id="CHEBI:29950"/>
        <dbReference type="ChEBI" id="CHEBI:50058"/>
        <dbReference type="ChEBI" id="CHEBI:57856"/>
        <dbReference type="ChEBI" id="CHEBI:57925"/>
        <dbReference type="ChEBI" id="CHEBI:59789"/>
        <dbReference type="ChEBI" id="CHEBI:183640"/>
        <dbReference type="EC" id="2.1.1.137"/>
    </reaction>
</comment>
<comment type="catalytic activity">
    <reaction evidence="8">
        <text>arsenic triglutathione + 3 [thioredoxin]-dithiol + 3 S-adenosyl-L-methionine = trimethylarsine + 3 [thioredoxin]-disulfide + 3 glutathione + 3 S-adenosyl-L-homocysteine + 3 H(+)</text>
        <dbReference type="Rhea" id="RHEA:69432"/>
        <dbReference type="Rhea" id="RHEA-COMP:10698"/>
        <dbReference type="Rhea" id="RHEA-COMP:10700"/>
        <dbReference type="ChEBI" id="CHEBI:15378"/>
        <dbReference type="ChEBI" id="CHEBI:27130"/>
        <dbReference type="ChEBI" id="CHEBI:29950"/>
        <dbReference type="ChEBI" id="CHEBI:50058"/>
        <dbReference type="ChEBI" id="CHEBI:57856"/>
        <dbReference type="ChEBI" id="CHEBI:57925"/>
        <dbReference type="ChEBI" id="CHEBI:59789"/>
        <dbReference type="ChEBI" id="CHEBI:183640"/>
        <dbReference type="EC" id="2.1.1.137"/>
    </reaction>
</comment>
<dbReference type="InterPro" id="IPR026669">
    <property type="entry name" value="Arsenite_MeTrfase-like"/>
</dbReference>
<dbReference type="SUPFAM" id="SSF53335">
    <property type="entry name" value="S-adenosyl-L-methionine-dependent methyltransferases"/>
    <property type="match status" value="1"/>
</dbReference>
<dbReference type="EMBL" id="JAVRRD010000002">
    <property type="protein sequence ID" value="KAK5062510.1"/>
    <property type="molecule type" value="Genomic_DNA"/>
</dbReference>
<keyword evidence="1" id="KW-0808">Transferase</keyword>
<dbReference type="CDD" id="cd02440">
    <property type="entry name" value="AdoMet_MTases"/>
    <property type="match status" value="1"/>
</dbReference>
<dbReference type="RefSeq" id="XP_064710782.1">
    <property type="nucleotide sequence ID" value="XM_064848158.1"/>
</dbReference>
<evidence type="ECO:0000313" key="11">
    <source>
        <dbReference type="Proteomes" id="UP001358417"/>
    </source>
</evidence>
<protein>
    <recommendedName>
        <fullName evidence="5">Arsenite methyltransferase</fullName>
        <ecNumber evidence="4">2.1.1.137</ecNumber>
    </recommendedName>
</protein>
<comment type="similarity">
    <text evidence="3">Belongs to the methyltransferase superfamily. Arsenite methyltransferase family.</text>
</comment>
<evidence type="ECO:0000256" key="2">
    <source>
        <dbReference type="ARBA" id="ARBA00022691"/>
    </source>
</evidence>
<comment type="caution">
    <text evidence="10">The sequence shown here is derived from an EMBL/GenBank/DDBJ whole genome shotgun (WGS) entry which is preliminary data.</text>
</comment>
<dbReference type="Gene3D" id="3.40.50.150">
    <property type="entry name" value="Vaccinia Virus protein VP39"/>
    <property type="match status" value="1"/>
</dbReference>
<dbReference type="Pfam" id="PF13847">
    <property type="entry name" value="Methyltransf_31"/>
    <property type="match status" value="1"/>
</dbReference>
<accession>A0AAV9NR27</accession>
<proteinExistence type="inferred from homology"/>
<evidence type="ECO:0000256" key="4">
    <source>
        <dbReference type="ARBA" id="ARBA00034521"/>
    </source>
</evidence>
<dbReference type="PANTHER" id="PTHR43675">
    <property type="entry name" value="ARSENITE METHYLTRANSFERASE"/>
    <property type="match status" value="1"/>
</dbReference>
<gene>
    <name evidence="10" type="ORF">LTR84_004583</name>
</gene>
<sequence length="292" mass="31513">MDESRIYDKVQEAYSAAVKGNGSDYGRKIAAAFGYSEQELASIPDGANLGLSCGNPLALAKLREGETVVDLGSGAGFDVFLAAKRVGAQGKAIGVDMNKDMLERAERNKERTQSANVSFVESRITKVALSDAIANCIISNCVVNLVPEGEKQLVFNEMFRLLKTGGRVAISDILTKKELSPELKGDMALYVGCIAGASQVKEYEQYLHVAGFVDILIVDAHNDLNVYKDKGAQTSTQCCGTDAKNSRYEKESSCCTGKGAEQADALEAIRNDFDNLDFNEWAGSFKIYAIKA</sequence>
<evidence type="ECO:0000256" key="3">
    <source>
        <dbReference type="ARBA" id="ARBA00034487"/>
    </source>
</evidence>
<evidence type="ECO:0000256" key="1">
    <source>
        <dbReference type="ARBA" id="ARBA00022679"/>
    </source>
</evidence>
<evidence type="ECO:0000313" key="10">
    <source>
        <dbReference type="EMBL" id="KAK5062510.1"/>
    </source>
</evidence>
<organism evidence="10 11">
    <name type="scientific">Exophiala bonariae</name>
    <dbReference type="NCBI Taxonomy" id="1690606"/>
    <lineage>
        <taxon>Eukaryota</taxon>
        <taxon>Fungi</taxon>
        <taxon>Dikarya</taxon>
        <taxon>Ascomycota</taxon>
        <taxon>Pezizomycotina</taxon>
        <taxon>Eurotiomycetes</taxon>
        <taxon>Chaetothyriomycetidae</taxon>
        <taxon>Chaetothyriales</taxon>
        <taxon>Herpotrichiellaceae</taxon>
        <taxon>Exophiala</taxon>
    </lineage>
</organism>
<evidence type="ECO:0000256" key="7">
    <source>
        <dbReference type="ARBA" id="ARBA00047943"/>
    </source>
</evidence>
<keyword evidence="11" id="KW-1185">Reference proteome</keyword>
<dbReference type="GeneID" id="89972761"/>
<evidence type="ECO:0000256" key="6">
    <source>
        <dbReference type="ARBA" id="ARBA00047941"/>
    </source>
</evidence>
<dbReference type="InterPro" id="IPR029063">
    <property type="entry name" value="SAM-dependent_MTases_sf"/>
</dbReference>
<evidence type="ECO:0000256" key="5">
    <source>
        <dbReference type="ARBA" id="ARBA00034545"/>
    </source>
</evidence>